<evidence type="ECO:0000256" key="2">
    <source>
        <dbReference type="ARBA" id="ARBA00007046"/>
    </source>
</evidence>
<keyword evidence="17" id="KW-0648">Protein biosynthesis</keyword>
<dbReference type="EMBL" id="CAXAMM010015792">
    <property type="protein sequence ID" value="CAK9037190.1"/>
    <property type="molecule type" value="Genomic_DNA"/>
</dbReference>
<keyword evidence="11" id="KW-0793">Thylakoid</keyword>
<dbReference type="Pfam" id="PF02816">
    <property type="entry name" value="Alpha_kinase"/>
    <property type="match status" value="1"/>
</dbReference>
<evidence type="ECO:0000256" key="12">
    <source>
        <dbReference type="ARBA" id="ARBA00023136"/>
    </source>
</evidence>
<dbReference type="GO" id="GO:0016301">
    <property type="term" value="F:kinase activity"/>
    <property type="evidence" value="ECO:0007669"/>
    <property type="project" value="UniProtKB-KW"/>
</dbReference>
<accession>A0ABP0LFY0</accession>
<dbReference type="Pfam" id="PF13519">
    <property type="entry name" value="VWA_2"/>
    <property type="match status" value="1"/>
</dbReference>
<evidence type="ECO:0000256" key="4">
    <source>
        <dbReference type="ARBA" id="ARBA00022527"/>
    </source>
</evidence>
<feature type="region of interest" description="Disordered" evidence="14">
    <location>
        <begin position="1"/>
        <end position="51"/>
    </location>
</feature>
<keyword evidence="17" id="KW-0251">Elongation factor</keyword>
<dbReference type="Gene3D" id="3.30.200.20">
    <property type="entry name" value="Phosphorylase Kinase, domain 1"/>
    <property type="match status" value="1"/>
</dbReference>
<keyword evidence="7 17" id="KW-0418">Kinase</keyword>
<feature type="compositionally biased region" description="Basic and acidic residues" evidence="14">
    <location>
        <begin position="38"/>
        <end position="51"/>
    </location>
</feature>
<evidence type="ECO:0000256" key="10">
    <source>
        <dbReference type="ARBA" id="ARBA00023065"/>
    </source>
</evidence>
<evidence type="ECO:0000259" key="15">
    <source>
        <dbReference type="PROSITE" id="PS50234"/>
    </source>
</evidence>
<dbReference type="GO" id="GO:0003746">
    <property type="term" value="F:translation elongation factor activity"/>
    <property type="evidence" value="ECO:0007669"/>
    <property type="project" value="UniProtKB-KW"/>
</dbReference>
<evidence type="ECO:0000313" key="17">
    <source>
        <dbReference type="EMBL" id="CAK9037190.1"/>
    </source>
</evidence>
<dbReference type="Proteomes" id="UP001642464">
    <property type="component" value="Unassembled WGS sequence"/>
</dbReference>
<evidence type="ECO:0000256" key="1">
    <source>
        <dbReference type="ARBA" id="ARBA00004370"/>
    </source>
</evidence>
<evidence type="ECO:0000259" key="16">
    <source>
        <dbReference type="PROSITE" id="PS51158"/>
    </source>
</evidence>
<keyword evidence="4" id="KW-0723">Serine/threonine-protein kinase</keyword>
<keyword evidence="8" id="KW-0375">Hydrogen ion transport</keyword>
<dbReference type="CDD" id="cd00198">
    <property type="entry name" value="vWFA"/>
    <property type="match status" value="1"/>
</dbReference>
<protein>
    <submittedName>
        <fullName evidence="17">Eukaryotic elongation factor 2 kinase (EEF-2 kinase) (EEF-2K) (Calcium/calmodulin-dependent eukaryotic elongation factor 2 kinase)</fullName>
    </submittedName>
</protein>
<comment type="subcellular location">
    <subcellularLocation>
        <location evidence="1">Membrane</location>
    </subcellularLocation>
</comment>
<keyword evidence="5" id="KW-0808">Transferase</keyword>
<keyword evidence="9" id="KW-0067">ATP-binding</keyword>
<dbReference type="Gene3D" id="3.20.200.10">
    <property type="entry name" value="MHCK/EF2 kinase"/>
    <property type="match status" value="1"/>
</dbReference>
<dbReference type="PROSITE" id="PS50234">
    <property type="entry name" value="VWFA"/>
    <property type="match status" value="1"/>
</dbReference>
<evidence type="ECO:0000256" key="8">
    <source>
        <dbReference type="ARBA" id="ARBA00022781"/>
    </source>
</evidence>
<keyword evidence="18" id="KW-1185">Reference proteome</keyword>
<dbReference type="InterPro" id="IPR026015">
    <property type="entry name" value="ATP_synth_OSCP/delta_N_sf"/>
</dbReference>
<dbReference type="InterPro" id="IPR036465">
    <property type="entry name" value="vWFA_dom_sf"/>
</dbReference>
<dbReference type="InterPro" id="IPR036612">
    <property type="entry name" value="KH_dom_type_1_sf"/>
</dbReference>
<evidence type="ECO:0000256" key="13">
    <source>
        <dbReference type="ARBA" id="ARBA00023310"/>
    </source>
</evidence>
<gene>
    <name evidence="17" type="ORF">SCF082_LOCUS22049</name>
</gene>
<name>A0ABP0LFY0_9DINO</name>
<keyword evidence="13" id="KW-0066">ATP synthesis</keyword>
<evidence type="ECO:0000256" key="11">
    <source>
        <dbReference type="ARBA" id="ARBA00023078"/>
    </source>
</evidence>
<dbReference type="SMART" id="SM00811">
    <property type="entry name" value="Alpha_kinase"/>
    <property type="match status" value="1"/>
</dbReference>
<dbReference type="InterPro" id="IPR051852">
    <property type="entry name" value="Alpha-type_PK"/>
</dbReference>
<dbReference type="InterPro" id="IPR011009">
    <property type="entry name" value="Kinase-like_dom_sf"/>
</dbReference>
<dbReference type="InterPro" id="IPR004166">
    <property type="entry name" value="a-kinase_dom"/>
</dbReference>
<feature type="domain" description="VWFA" evidence="15">
    <location>
        <begin position="474"/>
        <end position="685"/>
    </location>
</feature>
<dbReference type="HAMAP" id="MF_01416">
    <property type="entry name" value="ATP_synth_delta_bact"/>
    <property type="match status" value="1"/>
</dbReference>
<keyword evidence="12" id="KW-0472">Membrane</keyword>
<organism evidence="17 18">
    <name type="scientific">Durusdinium trenchii</name>
    <dbReference type="NCBI Taxonomy" id="1381693"/>
    <lineage>
        <taxon>Eukaryota</taxon>
        <taxon>Sar</taxon>
        <taxon>Alveolata</taxon>
        <taxon>Dinophyceae</taxon>
        <taxon>Suessiales</taxon>
        <taxon>Symbiodiniaceae</taxon>
        <taxon>Durusdinium</taxon>
    </lineage>
</organism>
<dbReference type="SUPFAM" id="SSF56112">
    <property type="entry name" value="Protein kinase-like (PK-like)"/>
    <property type="match status" value="1"/>
</dbReference>
<reference evidence="17 18" key="1">
    <citation type="submission" date="2024-02" db="EMBL/GenBank/DDBJ databases">
        <authorList>
            <person name="Chen Y."/>
            <person name="Shah S."/>
            <person name="Dougan E. K."/>
            <person name="Thang M."/>
            <person name="Chan C."/>
        </authorList>
    </citation>
    <scope>NUCLEOTIDE SEQUENCE [LARGE SCALE GENOMIC DNA]</scope>
</reference>
<feature type="region of interest" description="Disordered" evidence="14">
    <location>
        <begin position="693"/>
        <end position="724"/>
    </location>
</feature>
<dbReference type="Gene3D" id="3.40.50.410">
    <property type="entry name" value="von Willebrand factor, type A domain"/>
    <property type="match status" value="1"/>
</dbReference>
<dbReference type="PROSITE" id="PS00389">
    <property type="entry name" value="ATPASE_DELTA"/>
    <property type="match status" value="1"/>
</dbReference>
<evidence type="ECO:0000256" key="6">
    <source>
        <dbReference type="ARBA" id="ARBA00022741"/>
    </source>
</evidence>
<dbReference type="InterPro" id="IPR000711">
    <property type="entry name" value="ATPase_OSCP/dsu"/>
</dbReference>
<keyword evidence="6" id="KW-0547">Nucleotide-binding</keyword>
<evidence type="ECO:0000313" key="18">
    <source>
        <dbReference type="Proteomes" id="UP001642464"/>
    </source>
</evidence>
<dbReference type="SUPFAM" id="SSF53300">
    <property type="entry name" value="vWA-like"/>
    <property type="match status" value="1"/>
</dbReference>
<dbReference type="SUPFAM" id="SSF47928">
    <property type="entry name" value="N-terminal domain of the delta subunit of the F1F0-ATP synthase"/>
    <property type="match status" value="1"/>
</dbReference>
<evidence type="ECO:0000256" key="9">
    <source>
        <dbReference type="ARBA" id="ARBA00022840"/>
    </source>
</evidence>
<sequence>MNSNKMRHQWADLDDDDEKRSRTSSTATDLPTDTDVCESSRQEEPQPKCPDCRESMQWKPLRGDCSIAQAVGGSCVTPATAQSKGWMCSACRKMYCVPCLSSMVKMDEGFYDDDWHVVPTKQRRARGDPAKTKWAEPADKSQLVDAFCQRRELDHWVRKELLSIPSQEVGTVLATLSNAIEADPSVNLRALIANRRAACASTVRRLDEGQSRRLQEWIANLNLPDVDRNEMFAVLSAGFYNSEIEFLMNQTNFTKKCREGGYTAPIAVACSIMTNNRVSGYQSKVAAFSRWARLGRKAEDQLLYIAPKTGDALITKWRAARQQDFDLEQIEREINKLCHEERNFKQQKTCAVAGAQVMAHWNKYRQVFSAYDDEDEGYDEPYLEQKEVEGDAQMPPLEEEEEDEDEQVVLFNESDEDDEFGPVELAPLPAFAKRNGGEEMSSITMTSSSIRSNSSLCRGSEERTGGKRVAVETHFIVVVDISGSMCEVDCKQVKGGAISRIDAVFSEVRQLIELDGTRSGCDDRMSFITFSDKAQIHFQEVALPDAAKILSTMQRPMPKGQTFYCEGLRAAASCARQDKKRRPVDVVFLSDGEPTDSQQMLYTVQMELLPTRPRQKELAVHCIGFGAGASAAALGSVPNQRAKRWKGEQEDDAFAYLYQLSAVGEGHFHRASASTTSLRGAFKAVTSTITASRTVSRSKKEVEEEAGESSPENGEKRKKKKKERVEKAKTFELRNVIFDLDDATEMGKRDIKANRIWYEFDGSNFHSKSEETLVCVRRNPFTKGGMRHCYGMRDFGLDKQAERKKRTNMVAKMSKFVEQGDVDPLTTVDIYAKQTAVAHYYAKYFRRECRKCAGLDVALDFVPCYAYRPISAEDEEELEGFCGEQYVPGEFVKLTSNAGFVNREEYGAHANIGAAFSHSTFEWSRGALLVADIQGVCTGRRDDGRSGKHGPCEEDQNREWLLSDPQVLTDGASYDFGRGDLGLKGMQMFFKTHKCGWLCKKLGLKDIGEYKEPTLRCYIPGSTNVLAGLHGKEGGVVKQIRQESGCSRLLIPREAYGEWIAVAIFATSKSKANHAIQLIKKRVDLLIDSLPRSGLSAMPKAGPRRESLTQRAADGSGLKPFGPVVAYAKALMDAAIEKKEIVLVTDDVLKIKDQFLEEEWLEKLLLIQSNPKFSALQKATETVKILPKLKSTVMPKFIVFLAKKNRLRGLKRICLEYVQSMYFNQSITPVTVKVAQRLTEQQMEKIKEKMKKKAGTRDIKLVVEVDPSLIGGLQLEWGYTDPQNRYAPSYGVDLSLKNILEKRALQKGVVTAA</sequence>
<dbReference type="SMART" id="SM00327">
    <property type="entry name" value="VWA"/>
    <property type="match status" value="1"/>
</dbReference>
<dbReference type="PANTHER" id="PTHR45992">
    <property type="entry name" value="EUKARYOTIC ELONGATION FACTOR 2 KINASE-RELATED"/>
    <property type="match status" value="1"/>
</dbReference>
<dbReference type="SUPFAM" id="SSF54791">
    <property type="entry name" value="Eukaryotic type KH-domain (KH-domain type I)"/>
    <property type="match status" value="1"/>
</dbReference>
<feature type="domain" description="Alpha-type protein kinase" evidence="16">
    <location>
        <begin position="749"/>
        <end position="1007"/>
    </location>
</feature>
<comment type="caution">
    <text evidence="17">The sequence shown here is derived from an EMBL/GenBank/DDBJ whole genome shotgun (WGS) entry which is preliminary data.</text>
</comment>
<evidence type="ECO:0000256" key="7">
    <source>
        <dbReference type="ARBA" id="ARBA00022777"/>
    </source>
</evidence>
<dbReference type="CDD" id="cd04515">
    <property type="entry name" value="Alpha_kinase"/>
    <property type="match status" value="1"/>
</dbReference>
<comment type="similarity">
    <text evidence="2">Belongs to the ATPase delta chain family.</text>
</comment>
<evidence type="ECO:0000256" key="5">
    <source>
        <dbReference type="ARBA" id="ARBA00022679"/>
    </source>
</evidence>
<dbReference type="PRINTS" id="PR00125">
    <property type="entry name" value="ATPASEDELTA"/>
</dbReference>
<evidence type="ECO:0000256" key="14">
    <source>
        <dbReference type="SAM" id="MobiDB-lite"/>
    </source>
</evidence>
<dbReference type="PANTHER" id="PTHR45992:SF2">
    <property type="entry name" value="EUKARYOTIC ELONGATION FACTOR 2 KINASE"/>
    <property type="match status" value="1"/>
</dbReference>
<dbReference type="NCBIfam" id="TIGR01145">
    <property type="entry name" value="ATP_synt_delta"/>
    <property type="match status" value="1"/>
</dbReference>
<dbReference type="InterPro" id="IPR002035">
    <property type="entry name" value="VWF_A"/>
</dbReference>
<dbReference type="Pfam" id="PF00213">
    <property type="entry name" value="OSCP"/>
    <property type="match status" value="1"/>
</dbReference>
<proteinExistence type="inferred from homology"/>
<dbReference type="InterPro" id="IPR020781">
    <property type="entry name" value="ATPase_OSCP/d_CS"/>
</dbReference>
<dbReference type="PROSITE" id="PS51158">
    <property type="entry name" value="ALPHA_KINASE"/>
    <property type="match status" value="1"/>
</dbReference>
<dbReference type="Gene3D" id="1.10.520.20">
    <property type="entry name" value="N-terminal domain of the delta subunit of the F1F0-ATP synthase"/>
    <property type="match status" value="1"/>
</dbReference>
<evidence type="ECO:0000256" key="3">
    <source>
        <dbReference type="ARBA" id="ARBA00022448"/>
    </source>
</evidence>
<keyword evidence="3" id="KW-0813">Transport</keyword>
<keyword evidence="10" id="KW-0406">Ion transport</keyword>